<protein>
    <submittedName>
        <fullName evidence="1">Uncharacterized protein</fullName>
    </submittedName>
</protein>
<dbReference type="HOGENOM" id="CLU_1240584_0_0_1"/>
<organism evidence="1 2">
    <name type="scientific">Plicaturopsis crispa FD-325 SS-3</name>
    <dbReference type="NCBI Taxonomy" id="944288"/>
    <lineage>
        <taxon>Eukaryota</taxon>
        <taxon>Fungi</taxon>
        <taxon>Dikarya</taxon>
        <taxon>Basidiomycota</taxon>
        <taxon>Agaricomycotina</taxon>
        <taxon>Agaricomycetes</taxon>
        <taxon>Agaricomycetidae</taxon>
        <taxon>Amylocorticiales</taxon>
        <taxon>Amylocorticiaceae</taxon>
        <taxon>Plicatura</taxon>
        <taxon>Plicaturopsis crispa</taxon>
    </lineage>
</organism>
<name>A0A0C9SXB2_PLICR</name>
<evidence type="ECO:0000313" key="2">
    <source>
        <dbReference type="Proteomes" id="UP000053263"/>
    </source>
</evidence>
<evidence type="ECO:0000313" key="1">
    <source>
        <dbReference type="EMBL" id="KII84230.1"/>
    </source>
</evidence>
<sequence>MDIPVAMPHAHDFHADRLSSQSWRHLRGNRHVLPRKCAPVAARHRSCGRLRPPESGKYVRARIYLVVLGAKTDSVVHWQGETGVDLHPECDLNTRLLKACLHEMASVLDGPNTLFGNGPDRLNIRWVCGGSPPPPYPHPHLVFPAHPSAQEDVDIQTTRQAAIIGLLRLSVSDTAAGGVGLSMERVVEGAMHGMLRIKDCELKACVHSSVTLTRKEIHSLLVL</sequence>
<dbReference type="EMBL" id="KN832572">
    <property type="protein sequence ID" value="KII84230.1"/>
    <property type="molecule type" value="Genomic_DNA"/>
</dbReference>
<proteinExistence type="predicted"/>
<keyword evidence="2" id="KW-1185">Reference proteome</keyword>
<dbReference type="AlphaFoldDB" id="A0A0C9SXB2"/>
<gene>
    <name evidence="1" type="ORF">PLICRDRAFT_375701</name>
</gene>
<reference evidence="1 2" key="1">
    <citation type="submission" date="2014-06" db="EMBL/GenBank/DDBJ databases">
        <title>Evolutionary Origins and Diversification of the Mycorrhizal Mutualists.</title>
        <authorList>
            <consortium name="DOE Joint Genome Institute"/>
            <consortium name="Mycorrhizal Genomics Consortium"/>
            <person name="Kohler A."/>
            <person name="Kuo A."/>
            <person name="Nagy L.G."/>
            <person name="Floudas D."/>
            <person name="Copeland A."/>
            <person name="Barry K.W."/>
            <person name="Cichocki N."/>
            <person name="Veneault-Fourrey C."/>
            <person name="LaButti K."/>
            <person name="Lindquist E.A."/>
            <person name="Lipzen A."/>
            <person name="Lundell T."/>
            <person name="Morin E."/>
            <person name="Murat C."/>
            <person name="Riley R."/>
            <person name="Ohm R."/>
            <person name="Sun H."/>
            <person name="Tunlid A."/>
            <person name="Henrissat B."/>
            <person name="Grigoriev I.V."/>
            <person name="Hibbett D.S."/>
            <person name="Martin F."/>
        </authorList>
    </citation>
    <scope>NUCLEOTIDE SEQUENCE [LARGE SCALE GENOMIC DNA]</scope>
    <source>
        <strain evidence="1 2">FD-325 SS-3</strain>
    </source>
</reference>
<dbReference type="Proteomes" id="UP000053263">
    <property type="component" value="Unassembled WGS sequence"/>
</dbReference>
<accession>A0A0C9SXB2</accession>